<protein>
    <submittedName>
        <fullName evidence="1">Uncharacterized protein</fullName>
    </submittedName>
</protein>
<name>X1HV44_9ZZZZ</name>
<evidence type="ECO:0000313" key="1">
    <source>
        <dbReference type="EMBL" id="GAH57694.1"/>
    </source>
</evidence>
<accession>X1HV44</accession>
<reference evidence="1" key="1">
    <citation type="journal article" date="2014" name="Front. Microbiol.">
        <title>High frequency of phylogenetically diverse reductive dehalogenase-homologous genes in deep subseafloor sedimentary metagenomes.</title>
        <authorList>
            <person name="Kawai M."/>
            <person name="Futagami T."/>
            <person name="Toyoda A."/>
            <person name="Takaki Y."/>
            <person name="Nishi S."/>
            <person name="Hori S."/>
            <person name="Arai W."/>
            <person name="Tsubouchi T."/>
            <person name="Morono Y."/>
            <person name="Uchiyama I."/>
            <person name="Ito T."/>
            <person name="Fujiyama A."/>
            <person name="Inagaki F."/>
            <person name="Takami H."/>
        </authorList>
    </citation>
    <scope>NUCLEOTIDE SEQUENCE</scope>
    <source>
        <strain evidence="1">Expedition CK06-06</strain>
    </source>
</reference>
<dbReference type="AlphaFoldDB" id="X1HV44"/>
<comment type="caution">
    <text evidence="1">The sequence shown here is derived from an EMBL/GenBank/DDBJ whole genome shotgun (WGS) entry which is preliminary data.</text>
</comment>
<proteinExistence type="predicted"/>
<dbReference type="EMBL" id="BARU01019857">
    <property type="protein sequence ID" value="GAH57694.1"/>
    <property type="molecule type" value="Genomic_DNA"/>
</dbReference>
<sequence length="99" mass="11614">MIKIAKAYRIKTSTAKNHRELEFEIYETLSYPEAILCEMKLDLEEKNVSKAILSKKQGGRICIKAIRRYVSFFRQGSIQEEYGNKSFRIKKTVKYSVDL</sequence>
<gene>
    <name evidence="1" type="ORF">S03H2_32675</name>
</gene>
<organism evidence="1">
    <name type="scientific">marine sediment metagenome</name>
    <dbReference type="NCBI Taxonomy" id="412755"/>
    <lineage>
        <taxon>unclassified sequences</taxon>
        <taxon>metagenomes</taxon>
        <taxon>ecological metagenomes</taxon>
    </lineage>
</organism>